<name>A0ABN8MGC8_9CNID</name>
<comment type="similarity">
    <text evidence="1">Belongs to the cytochrome P450 family.</text>
</comment>
<dbReference type="PANTHER" id="PTHR24293:SF0">
    <property type="entry name" value="CYP46A1 PROTEIN-RELATED"/>
    <property type="match status" value="1"/>
</dbReference>
<dbReference type="Proteomes" id="UP001159427">
    <property type="component" value="Unassembled WGS sequence"/>
</dbReference>
<reference evidence="2 3" key="1">
    <citation type="submission" date="2022-05" db="EMBL/GenBank/DDBJ databases">
        <authorList>
            <consortium name="Genoscope - CEA"/>
            <person name="William W."/>
        </authorList>
    </citation>
    <scope>NUCLEOTIDE SEQUENCE [LARGE SCALE GENOMIC DNA]</scope>
</reference>
<dbReference type="Pfam" id="PF00067">
    <property type="entry name" value="p450"/>
    <property type="match status" value="1"/>
</dbReference>
<protein>
    <submittedName>
        <fullName evidence="2">Uncharacterized protein</fullName>
    </submittedName>
</protein>
<gene>
    <name evidence="2" type="ORF">PEVE_00032031</name>
</gene>
<dbReference type="InterPro" id="IPR039983">
    <property type="entry name" value="CYP46A1"/>
</dbReference>
<dbReference type="EMBL" id="CALNXI010000463">
    <property type="protein sequence ID" value="CAH3027627.1"/>
    <property type="molecule type" value="Genomic_DNA"/>
</dbReference>
<organism evidence="2 3">
    <name type="scientific">Porites evermanni</name>
    <dbReference type="NCBI Taxonomy" id="104178"/>
    <lineage>
        <taxon>Eukaryota</taxon>
        <taxon>Metazoa</taxon>
        <taxon>Cnidaria</taxon>
        <taxon>Anthozoa</taxon>
        <taxon>Hexacorallia</taxon>
        <taxon>Scleractinia</taxon>
        <taxon>Fungiina</taxon>
        <taxon>Poritidae</taxon>
        <taxon>Porites</taxon>
    </lineage>
</organism>
<evidence type="ECO:0000313" key="2">
    <source>
        <dbReference type="EMBL" id="CAH3027627.1"/>
    </source>
</evidence>
<accession>A0ABN8MGC8</accession>
<dbReference type="PANTHER" id="PTHR24293">
    <property type="entry name" value="CYTOCHROME P450 FAMILY 46 SUBFAMILY A"/>
    <property type="match status" value="1"/>
</dbReference>
<dbReference type="InterPro" id="IPR036396">
    <property type="entry name" value="Cyt_P450_sf"/>
</dbReference>
<sequence length="100" mass="11042">MHQKRLLSPAFHWGYLKGLVPQFNSVASSLVTKLMDIADGKTVVDMADELQKATLDVIGKVALDMELKCLGDNNSVVPNCLFKCPEGYEESCIDPLLYLP</sequence>
<keyword evidence="3" id="KW-1185">Reference proteome</keyword>
<dbReference type="InterPro" id="IPR001128">
    <property type="entry name" value="Cyt_P450"/>
</dbReference>
<dbReference type="SUPFAM" id="SSF48264">
    <property type="entry name" value="Cytochrome P450"/>
    <property type="match status" value="1"/>
</dbReference>
<evidence type="ECO:0000313" key="3">
    <source>
        <dbReference type="Proteomes" id="UP001159427"/>
    </source>
</evidence>
<dbReference type="Gene3D" id="1.10.630.10">
    <property type="entry name" value="Cytochrome P450"/>
    <property type="match status" value="1"/>
</dbReference>
<comment type="caution">
    <text evidence="2">The sequence shown here is derived from an EMBL/GenBank/DDBJ whole genome shotgun (WGS) entry which is preliminary data.</text>
</comment>
<proteinExistence type="inferred from homology"/>
<evidence type="ECO:0000256" key="1">
    <source>
        <dbReference type="ARBA" id="ARBA00010617"/>
    </source>
</evidence>